<sequence length="118" mass="13581">MNTLLRYQGIPLQVKCIQNVSKNIVEFEGFTIKKTGLKHMKFATRLQGGTTQPCLQGSSLFAYKGVTDFNSLISKNVSKMYLVELSNLNDLWLKNKVKNYGICHLLIREFCMRELPYK</sequence>
<accession>A0ABP1KAZ1</accession>
<organism evidence="1 2">
    <name type="scientific">Hexamita inflata</name>
    <dbReference type="NCBI Taxonomy" id="28002"/>
    <lineage>
        <taxon>Eukaryota</taxon>
        <taxon>Metamonada</taxon>
        <taxon>Diplomonadida</taxon>
        <taxon>Hexamitidae</taxon>
        <taxon>Hexamitinae</taxon>
        <taxon>Hexamita</taxon>
    </lineage>
</organism>
<dbReference type="Proteomes" id="UP001642409">
    <property type="component" value="Unassembled WGS sequence"/>
</dbReference>
<gene>
    <name evidence="1" type="ORF">HINF_LOCUS47740</name>
</gene>
<evidence type="ECO:0000313" key="2">
    <source>
        <dbReference type="Proteomes" id="UP001642409"/>
    </source>
</evidence>
<comment type="caution">
    <text evidence="1">The sequence shown here is derived from an EMBL/GenBank/DDBJ whole genome shotgun (WGS) entry which is preliminary data.</text>
</comment>
<proteinExistence type="predicted"/>
<evidence type="ECO:0000313" key="1">
    <source>
        <dbReference type="EMBL" id="CAL6057850.1"/>
    </source>
</evidence>
<protein>
    <submittedName>
        <fullName evidence="1">Hypothetical_protein</fullName>
    </submittedName>
</protein>
<reference evidence="1 2" key="1">
    <citation type="submission" date="2024-07" db="EMBL/GenBank/DDBJ databases">
        <authorList>
            <person name="Akdeniz Z."/>
        </authorList>
    </citation>
    <scope>NUCLEOTIDE SEQUENCE [LARGE SCALE GENOMIC DNA]</scope>
</reference>
<keyword evidence="2" id="KW-1185">Reference proteome</keyword>
<name>A0ABP1KAZ1_9EUKA</name>
<dbReference type="EMBL" id="CAXDID020000216">
    <property type="protein sequence ID" value="CAL6057850.1"/>
    <property type="molecule type" value="Genomic_DNA"/>
</dbReference>